<feature type="compositionally biased region" description="Basic and acidic residues" evidence="4">
    <location>
        <begin position="1445"/>
        <end position="1462"/>
    </location>
</feature>
<accession>A0A9N9DDE6</accession>
<dbReference type="InterPro" id="IPR032629">
    <property type="entry name" value="DCB_dom"/>
</dbReference>
<comment type="caution">
    <text evidence="8">The sequence shown here is derived from an EMBL/GenBank/DDBJ whole genome shotgun (WGS) entry which is preliminary data.</text>
</comment>
<feature type="compositionally biased region" description="Low complexity" evidence="4">
    <location>
        <begin position="498"/>
        <end position="511"/>
    </location>
</feature>
<dbReference type="SUPFAM" id="SSF48371">
    <property type="entry name" value="ARM repeat"/>
    <property type="match status" value="2"/>
</dbReference>
<name>A0A9N9DDE6_9GLOM</name>
<evidence type="ECO:0000259" key="6">
    <source>
        <dbReference type="Pfam" id="PF16206"/>
    </source>
</evidence>
<evidence type="ECO:0000313" key="8">
    <source>
        <dbReference type="EMBL" id="CAG8631509.1"/>
    </source>
</evidence>
<dbReference type="InterPro" id="IPR032817">
    <property type="entry name" value="Mon2_C"/>
</dbReference>
<dbReference type="InterPro" id="IPR032691">
    <property type="entry name" value="Mon2/Sec7/BIG1-like_HUS"/>
</dbReference>
<feature type="region of interest" description="Disordered" evidence="4">
    <location>
        <begin position="705"/>
        <end position="737"/>
    </location>
</feature>
<dbReference type="Proteomes" id="UP000789342">
    <property type="component" value="Unassembled WGS sequence"/>
</dbReference>
<evidence type="ECO:0000313" key="9">
    <source>
        <dbReference type="Proteomes" id="UP000789342"/>
    </source>
</evidence>
<feature type="region of interest" description="Disordered" evidence="4">
    <location>
        <begin position="1445"/>
        <end position="1483"/>
    </location>
</feature>
<dbReference type="GO" id="GO:0015031">
    <property type="term" value="P:protein transport"/>
    <property type="evidence" value="ECO:0007669"/>
    <property type="project" value="UniProtKB-KW"/>
</dbReference>
<keyword evidence="2" id="KW-0813">Transport</keyword>
<evidence type="ECO:0000256" key="2">
    <source>
        <dbReference type="ARBA" id="ARBA00022448"/>
    </source>
</evidence>
<dbReference type="PANTHER" id="PTHR10663:SF333">
    <property type="entry name" value="PROTEIN MON2 HOMOLOG"/>
    <property type="match status" value="1"/>
</dbReference>
<evidence type="ECO:0000256" key="4">
    <source>
        <dbReference type="SAM" id="MobiDB-lite"/>
    </source>
</evidence>
<dbReference type="Pfam" id="PF12783">
    <property type="entry name" value="Sec7-like_HUS"/>
    <property type="match status" value="1"/>
</dbReference>
<evidence type="ECO:0000256" key="3">
    <source>
        <dbReference type="ARBA" id="ARBA00022927"/>
    </source>
</evidence>
<evidence type="ECO:0000259" key="7">
    <source>
        <dbReference type="Pfam" id="PF16213"/>
    </source>
</evidence>
<organism evidence="8 9">
    <name type="scientific">Acaulospora morrowiae</name>
    <dbReference type="NCBI Taxonomy" id="94023"/>
    <lineage>
        <taxon>Eukaryota</taxon>
        <taxon>Fungi</taxon>
        <taxon>Fungi incertae sedis</taxon>
        <taxon>Mucoromycota</taxon>
        <taxon>Glomeromycotina</taxon>
        <taxon>Glomeromycetes</taxon>
        <taxon>Diversisporales</taxon>
        <taxon>Acaulosporaceae</taxon>
        <taxon>Acaulospora</taxon>
    </lineage>
</organism>
<feature type="domain" description="Mon2/Sec7/BIG1-like dimerisation and cyclophilin-binding" evidence="7">
    <location>
        <begin position="27"/>
        <end position="192"/>
    </location>
</feature>
<dbReference type="Pfam" id="PF16213">
    <property type="entry name" value="DCB"/>
    <property type="match status" value="1"/>
</dbReference>
<keyword evidence="3" id="KW-0653">Protein transport</keyword>
<dbReference type="OrthoDB" id="294853at2759"/>
<feature type="compositionally biased region" description="Polar residues" evidence="4">
    <location>
        <begin position="705"/>
        <end position="727"/>
    </location>
</feature>
<comment type="similarity">
    <text evidence="1">Belongs to the MON2 family.</text>
</comment>
<evidence type="ECO:0000259" key="5">
    <source>
        <dbReference type="Pfam" id="PF12783"/>
    </source>
</evidence>
<keyword evidence="9" id="KW-1185">Reference proteome</keyword>
<proteinExistence type="inferred from homology"/>
<protein>
    <submittedName>
        <fullName evidence="8">9459_t:CDS:1</fullName>
    </submittedName>
</protein>
<feature type="domain" description="Mon2 C-terminal" evidence="6">
    <location>
        <begin position="1295"/>
        <end position="1658"/>
    </location>
</feature>
<dbReference type="PANTHER" id="PTHR10663">
    <property type="entry name" value="GUANYL-NUCLEOTIDE EXCHANGE FACTOR"/>
    <property type="match status" value="1"/>
</dbReference>
<reference evidence="8" key="1">
    <citation type="submission" date="2021-06" db="EMBL/GenBank/DDBJ databases">
        <authorList>
            <person name="Kallberg Y."/>
            <person name="Tangrot J."/>
            <person name="Rosling A."/>
        </authorList>
    </citation>
    <scope>NUCLEOTIDE SEQUENCE</scope>
    <source>
        <strain evidence="8">CL551</strain>
    </source>
</reference>
<dbReference type="EMBL" id="CAJVPV010008510">
    <property type="protein sequence ID" value="CAG8631509.1"/>
    <property type="molecule type" value="Genomic_DNA"/>
</dbReference>
<feature type="domain" description="Mon2/Sec7/BIG1-like HUS" evidence="5">
    <location>
        <begin position="221"/>
        <end position="375"/>
    </location>
</feature>
<dbReference type="InterPro" id="IPR016024">
    <property type="entry name" value="ARM-type_fold"/>
</dbReference>
<dbReference type="GO" id="GO:0005794">
    <property type="term" value="C:Golgi apparatus"/>
    <property type="evidence" value="ECO:0007669"/>
    <property type="project" value="UniProtKB-ARBA"/>
</dbReference>
<feature type="region of interest" description="Disordered" evidence="4">
    <location>
        <begin position="493"/>
        <end position="517"/>
    </location>
</feature>
<sequence length="1776" mass="199148">MHLIGIKYKRFLQLSLLFYFLRDPAGPELLQLSNEARRKHPEIKEAAERSIIILRTLKDPGLDISQELAKNKDFLRPFLLACETKHVKLITISIGCLHKLISHHAIPESSVKTILKTLNDIMSQGVDIQLKILQTVPPLLSNYQALHGDLLAEALLVCFRLQDSKIVVVNNTAAATLRQLVINVFEKVQEEDKIHEKYGSIQPTSTTITVQGEGDISLRPCAKDAYYLFQDLCLLTNSEQPVYLRLYSLSRTFGLELIESVLTNHSKLFKPHPEFVSLLKERVCPLIIKNFSEKYDFPTIMRLMRVVYILLKQFNEILVMECEIFLNMFIKFLEPDNPLWQRVISMEIFRGICVDGSLLRSIYNWYDKQGTSTHVFRDMINVFGKLAAEKPQVLGVGSHSLIGHSHQGRESLEVSSMTGVGIGGPGQVDSGLNTANSTMKIQCVDQLDKVDPPPIPETYLYYLALLCLNSIADGLHNFVLMIFTDIIQKQQSERNSSERQNLNSSSPSSSPKMPTMQQPTAFGVSALKKLESHPFHKEILLTTEMANTAWPGLLAAQSFFLTANLDDELFSGVLRAYQNFTIVCGVLQLSTPRDAFLTSLCKGAVPPSVVAAFFAENRATHNSSGTSGSPSDGSLLVTLSDRNLSCLKILLNIAQYLGGVLGESWYLVLETLQLADYILFPKHGRGGTRTRRLGSQNAASVSVTSLSSPHTAGSSNSSLLQPSTTPPNVKRSYSSGASSTQAVSSSTYIVSQQTAIENDLNILLSQIKKLFDNCKYLDDDALQFFTRSLCKLNAYTWGLPLDEELSVTTQEAVSAESKTPKYTPLSALRGNKSDEKSFAIEKLRTVSLSNSHRLILREPSLVWNLIVSHLITTANYISTPYVIRMQACEVLAEIIITSMSYAGSVQMECDERIQMQLLNSLNQLVNNPDRALQNSNKTSYIDVQKMGLETLNKLLQTSGHSFIYGWGMIFDMIKSVCSVNNSENEDDGNVTVIENLNIIDASSFGVSNSKTSGLVRVAFPSLQLICTDFLSSLSPECLKQCINTLGAFGLQMDDLNISLTAIGLLWNVSDFIQIKRTELEKNFKVKDEEAEIVKDVKIEQEIERVIQGELSPHTMNALWMLLLLQLSKICSDIRPEVRNGANQTLFRTVDMNGAVLGTQTWHTCIWQVLFPLLDSIKIASEKAVKAMHQQQQTTSSERNTPQKEYSGFMVHHSRNTIDKQWDETKVLVLTGMSGIFRNFLPLLLTFEDFQQAWELLLSHLQDSCLYSNQEVAIASIRSLNTIIHLPEDEAHTDEFRKKIFQFWHTAWLVWEKIGLGIITASEKKNIKVDNPAISSPADSTTSTSSRFNQETLTAYISTFNDLYKILRFNFSIEEIRRLLKVVYGTLTYPSSPSYRPDHDYLTPLQEAALDVVKNIDLNVPGAPAAVLGDLAEYITLAFMKKTRDEGTVNEKTDKQGKNDLVEQKTPAKNTNSNTKKSKTEAPVTTSKKSYETVTFIIFSKTSMRMVESLFKKFVKDKGVYSEGVFEKIIWAYGVPMKLKYNCPPSGKHVEDIELWKIATTAFLKIVKEGLIALEGFGNDISDERFVNTWKQLVDVIQGILISNSHPPSLLKVDQHDIDEAFDMKCLFDLQTAVMVHMGRPRVPQDLIKKMIEAIKDGSRLYSTDVQRQGNGYLNRSPTPPNKVNEPHLKKALEEVEGITTTIVPVAREGFAYACLQCLFDLCSDEQEDEVGIRNRIAEVTAPVLLERCASVIRNYTADQPLLGKFPFPRSVWELDW</sequence>
<feature type="non-terminal residue" evidence="8">
    <location>
        <position position="1776"/>
    </location>
</feature>
<feature type="domain" description="Mon2 C-terminal" evidence="6">
    <location>
        <begin position="1027"/>
        <end position="1287"/>
    </location>
</feature>
<evidence type="ECO:0000256" key="1">
    <source>
        <dbReference type="ARBA" id="ARBA00008144"/>
    </source>
</evidence>
<dbReference type="Pfam" id="PF16206">
    <property type="entry name" value="Mon2_C"/>
    <property type="match status" value="2"/>
</dbReference>
<gene>
    <name evidence="8" type="ORF">AMORRO_LOCUS9112</name>
</gene>